<sequence length="87" mass="9788">MLEPEEPVLIKYEEIPLTDESYIESRPGTSKSEDSDSSTDSDEEENILELLKGEGASEDDSFMEDPDRAEALREETTGRTLDCIFLP</sequence>
<dbReference type="AlphaFoldDB" id="A0A8X6XDH2"/>
<evidence type="ECO:0000313" key="3">
    <source>
        <dbReference type="Proteomes" id="UP000886998"/>
    </source>
</evidence>
<dbReference type="Proteomes" id="UP000886998">
    <property type="component" value="Unassembled WGS sequence"/>
</dbReference>
<proteinExistence type="predicted"/>
<keyword evidence="3" id="KW-1185">Reference proteome</keyword>
<feature type="region of interest" description="Disordered" evidence="1">
    <location>
        <begin position="1"/>
        <end position="66"/>
    </location>
</feature>
<feature type="compositionally biased region" description="Acidic residues" evidence="1">
    <location>
        <begin position="35"/>
        <end position="47"/>
    </location>
</feature>
<organism evidence="2 3">
    <name type="scientific">Trichonephila inaurata madagascariensis</name>
    <dbReference type="NCBI Taxonomy" id="2747483"/>
    <lineage>
        <taxon>Eukaryota</taxon>
        <taxon>Metazoa</taxon>
        <taxon>Ecdysozoa</taxon>
        <taxon>Arthropoda</taxon>
        <taxon>Chelicerata</taxon>
        <taxon>Arachnida</taxon>
        <taxon>Araneae</taxon>
        <taxon>Araneomorphae</taxon>
        <taxon>Entelegynae</taxon>
        <taxon>Araneoidea</taxon>
        <taxon>Nephilidae</taxon>
        <taxon>Trichonephila</taxon>
        <taxon>Trichonephila inaurata</taxon>
    </lineage>
</organism>
<feature type="non-terminal residue" evidence="2">
    <location>
        <position position="1"/>
    </location>
</feature>
<evidence type="ECO:0000313" key="2">
    <source>
        <dbReference type="EMBL" id="GFY51757.1"/>
    </source>
</evidence>
<name>A0A8X6XDH2_9ARAC</name>
<evidence type="ECO:0000256" key="1">
    <source>
        <dbReference type="SAM" id="MobiDB-lite"/>
    </source>
</evidence>
<dbReference type="EMBL" id="BMAV01008300">
    <property type="protein sequence ID" value="GFY51757.1"/>
    <property type="molecule type" value="Genomic_DNA"/>
</dbReference>
<comment type="caution">
    <text evidence="2">The sequence shown here is derived from an EMBL/GenBank/DDBJ whole genome shotgun (WGS) entry which is preliminary data.</text>
</comment>
<reference evidence="2" key="1">
    <citation type="submission" date="2020-08" db="EMBL/GenBank/DDBJ databases">
        <title>Multicomponent nature underlies the extraordinary mechanical properties of spider dragline silk.</title>
        <authorList>
            <person name="Kono N."/>
            <person name="Nakamura H."/>
            <person name="Mori M."/>
            <person name="Yoshida Y."/>
            <person name="Ohtoshi R."/>
            <person name="Malay A.D."/>
            <person name="Moran D.A.P."/>
            <person name="Tomita M."/>
            <person name="Numata K."/>
            <person name="Arakawa K."/>
        </authorList>
    </citation>
    <scope>NUCLEOTIDE SEQUENCE</scope>
</reference>
<protein>
    <submittedName>
        <fullName evidence="2">Uncharacterized protein</fullName>
    </submittedName>
</protein>
<accession>A0A8X6XDH2</accession>
<gene>
    <name evidence="2" type="ORF">TNIN_186321</name>
</gene>